<keyword evidence="13" id="KW-1185">Reference proteome</keyword>
<protein>
    <recommendedName>
        <fullName evidence="11">Murein endopeptidase K</fullName>
    </recommendedName>
</protein>
<sequence>MIARATTFSSVLEKDLSLDHTHTRESIEIVYAKGRRYIPQALDNLNHFLRDHYSGLVGQMDPGLYDIMHALRSTLKADLPFHIISGYRSPKTNEHLRTTRGGGVARRSLHMDGKAVDLRMPGVPLKELRDAALELKRGGVGYYPGSNFIHVDTGRVRAWAG</sequence>
<dbReference type="PANTHER" id="PTHR37425">
    <property type="match status" value="1"/>
</dbReference>
<comment type="similarity">
    <text evidence="10">Belongs to the peptidase M15 family.</text>
</comment>
<evidence type="ECO:0000256" key="3">
    <source>
        <dbReference type="ARBA" id="ARBA00022670"/>
    </source>
</evidence>
<dbReference type="InterPro" id="IPR010275">
    <property type="entry name" value="MepK"/>
</dbReference>
<comment type="pathway">
    <text evidence="2">Cell wall biogenesis; cell wall polysaccharide biosynthesis.</text>
</comment>
<dbReference type="Proteomes" id="UP001232156">
    <property type="component" value="Unassembled WGS sequence"/>
</dbReference>
<evidence type="ECO:0000256" key="11">
    <source>
        <dbReference type="ARBA" id="ARBA00093666"/>
    </source>
</evidence>
<dbReference type="Gene3D" id="3.30.1380.10">
    <property type="match status" value="1"/>
</dbReference>
<dbReference type="Pfam" id="PF05951">
    <property type="entry name" value="Peptidase_M15_2"/>
    <property type="match status" value="1"/>
</dbReference>
<evidence type="ECO:0000256" key="7">
    <source>
        <dbReference type="ARBA" id="ARBA00022833"/>
    </source>
</evidence>
<dbReference type="PANTHER" id="PTHR37425:SF1">
    <property type="entry name" value="OUTER MEMBRANE PROTEIN"/>
    <property type="match status" value="1"/>
</dbReference>
<evidence type="ECO:0000256" key="2">
    <source>
        <dbReference type="ARBA" id="ARBA00004776"/>
    </source>
</evidence>
<evidence type="ECO:0000256" key="10">
    <source>
        <dbReference type="ARBA" id="ARBA00093448"/>
    </source>
</evidence>
<reference evidence="12 13" key="1">
    <citation type="submission" date="2023-08" db="EMBL/GenBank/DDBJ databases">
        <title>Alcaligenaceae gen. nov., a novel taxon isolated from the sludge of Yixing Pesticide Factory.</title>
        <authorList>
            <person name="Ruan L."/>
        </authorList>
    </citation>
    <scope>NUCLEOTIDE SEQUENCE [LARGE SCALE GENOMIC DNA]</scope>
    <source>
        <strain evidence="12 13">LG-2</strain>
    </source>
</reference>
<name>A0ABU1D5P0_9BURK</name>
<evidence type="ECO:0000256" key="1">
    <source>
        <dbReference type="ARBA" id="ARBA00001947"/>
    </source>
</evidence>
<evidence type="ECO:0000256" key="9">
    <source>
        <dbReference type="ARBA" id="ARBA00023316"/>
    </source>
</evidence>
<accession>A0ABU1D5P0</accession>
<comment type="cofactor">
    <cofactor evidence="1">
        <name>Zn(2+)</name>
        <dbReference type="ChEBI" id="CHEBI:29105"/>
    </cofactor>
</comment>
<dbReference type="EMBL" id="JAUZQE010000012">
    <property type="protein sequence ID" value="MDR4125733.1"/>
    <property type="molecule type" value="Genomic_DNA"/>
</dbReference>
<evidence type="ECO:0000313" key="13">
    <source>
        <dbReference type="Proteomes" id="UP001232156"/>
    </source>
</evidence>
<evidence type="ECO:0000256" key="4">
    <source>
        <dbReference type="ARBA" id="ARBA00022723"/>
    </source>
</evidence>
<keyword evidence="7" id="KW-0862">Zinc</keyword>
<keyword evidence="5" id="KW-0732">Signal</keyword>
<evidence type="ECO:0000313" key="12">
    <source>
        <dbReference type="EMBL" id="MDR4125733.1"/>
    </source>
</evidence>
<keyword evidence="4" id="KW-0479">Metal-binding</keyword>
<gene>
    <name evidence="12" type="ORF">Q8947_07010</name>
</gene>
<dbReference type="SUPFAM" id="SSF55166">
    <property type="entry name" value="Hedgehog/DD-peptidase"/>
    <property type="match status" value="1"/>
</dbReference>
<keyword evidence="3" id="KW-0645">Protease</keyword>
<evidence type="ECO:0000256" key="6">
    <source>
        <dbReference type="ARBA" id="ARBA00022801"/>
    </source>
</evidence>
<evidence type="ECO:0000256" key="8">
    <source>
        <dbReference type="ARBA" id="ARBA00023049"/>
    </source>
</evidence>
<keyword evidence="8" id="KW-0482">Metalloprotease</keyword>
<comment type="caution">
    <text evidence="12">The sequence shown here is derived from an EMBL/GenBank/DDBJ whole genome shotgun (WGS) entry which is preliminary data.</text>
</comment>
<evidence type="ECO:0000256" key="5">
    <source>
        <dbReference type="ARBA" id="ARBA00022729"/>
    </source>
</evidence>
<keyword evidence="9" id="KW-0961">Cell wall biogenesis/degradation</keyword>
<organism evidence="12 13">
    <name type="scientific">Yanghanlia caeni</name>
    <dbReference type="NCBI Taxonomy" id="3064283"/>
    <lineage>
        <taxon>Bacteria</taxon>
        <taxon>Pseudomonadati</taxon>
        <taxon>Pseudomonadota</taxon>
        <taxon>Betaproteobacteria</taxon>
        <taxon>Burkholderiales</taxon>
        <taxon>Alcaligenaceae</taxon>
        <taxon>Yanghanlia</taxon>
    </lineage>
</organism>
<proteinExistence type="inferred from homology"/>
<dbReference type="CDD" id="cd14844">
    <property type="entry name" value="Zn-DD-carboxypeptidase_like"/>
    <property type="match status" value="1"/>
</dbReference>
<dbReference type="InterPro" id="IPR009045">
    <property type="entry name" value="Zn_M74/Hedgehog-like"/>
</dbReference>
<keyword evidence="6" id="KW-0378">Hydrolase</keyword>